<evidence type="ECO:0000313" key="8">
    <source>
        <dbReference type="EMBL" id="QQZ00595.1"/>
    </source>
</evidence>
<dbReference type="Proteomes" id="UP000693973">
    <property type="component" value="Segment"/>
</dbReference>
<reference evidence="5" key="4">
    <citation type="submission" date="2020-11" db="EMBL/GenBank/DDBJ databases">
        <title>Complete Genome Sequences of Infectious Spleen and Kidney Necrosis Virus Isolated from Farmed Albino Rainbow Sharks Epalzeorhynchos frenatus in the United States.</title>
        <authorList>
            <person name="Koda S.A."/>
            <person name="Subramaniam K."/>
            <person name="Pouder D.B."/>
            <person name="Yanong R.P."/>
            <person name="Frasca S. Jr"/>
            <person name="Popov V.L."/>
            <person name="Waltzek T.B."/>
        </authorList>
    </citation>
    <scope>NUCLEOTIDE SEQUENCE</scope>
    <source>
        <strain evidence="5">EFIV-2018</strain>
        <strain evidence="6">EFIV-2019</strain>
    </source>
</reference>
<reference evidence="13 14" key="3">
    <citation type="submission" date="2020-03" db="EMBL/GenBank/DDBJ databases">
        <authorList>
            <person name="Kayansamruaj P."/>
        </authorList>
    </citation>
    <scope>NUCLEOTIDE SEQUENCE [LARGE SCALE GENOMIC DNA]</scope>
    <source>
        <strain evidence="7">KU1</strain>
        <strain evidence="8">KU2</strain>
    </source>
</reference>
<evidence type="ECO:0000313" key="13">
    <source>
        <dbReference type="Proteomes" id="UP000596309"/>
    </source>
</evidence>
<evidence type="ECO:0000256" key="1">
    <source>
        <dbReference type="ARBA" id="ARBA00022603"/>
    </source>
</evidence>
<keyword evidence="2 4" id="KW-0808">Transferase</keyword>
<dbReference type="EMBL" id="MW273353">
    <property type="protein sequence ID" value="QPO16293.1"/>
    <property type="molecule type" value="Genomic_DNA"/>
</dbReference>
<keyword evidence="3" id="KW-0949">S-adenosyl-L-methionine</keyword>
<dbReference type="SUPFAM" id="SSF53335">
    <property type="entry name" value="S-adenosyl-L-methionine-dependent methyltransferases"/>
    <property type="match status" value="1"/>
</dbReference>
<proteinExistence type="predicted"/>
<dbReference type="EMBL" id="MW464172">
    <property type="protein sequence ID" value="QXE50739.1"/>
    <property type="molecule type" value="Genomic_DNA"/>
</dbReference>
<evidence type="ECO:0000313" key="9">
    <source>
        <dbReference type="EMBL" id="QXE50739.1"/>
    </source>
</evidence>
<dbReference type="Proteomes" id="UP000693957">
    <property type="component" value="Segment"/>
</dbReference>
<dbReference type="InterPro" id="IPR029063">
    <property type="entry name" value="SAM-dependent_MTases_sf"/>
</dbReference>
<dbReference type="Proteomes" id="UP000152407">
    <property type="component" value="Segment"/>
</dbReference>
<dbReference type="GO" id="GO:0008168">
    <property type="term" value="F:methyltransferase activity"/>
    <property type="evidence" value="ECO:0007669"/>
    <property type="project" value="UniProtKB-KW"/>
</dbReference>
<dbReference type="Proteomes" id="UP000596428">
    <property type="component" value="Segment"/>
</dbReference>
<name>A0A140G0M6_ISKNV</name>
<evidence type="ECO:0000256" key="3">
    <source>
        <dbReference type="ARBA" id="ARBA00022691"/>
    </source>
</evidence>
<reference evidence="11" key="2">
    <citation type="submission" date="2015-09" db="EMBL/GenBank/DDBJ databases">
        <authorList>
            <person name="Wen C.-M."/>
            <person name="Hong J.-R."/>
        </authorList>
    </citation>
    <scope>NUCLEOTIDE SEQUENCE [LARGE SCALE GENOMIC DNA]</scope>
</reference>
<dbReference type="Proteomes" id="UP000596309">
    <property type="component" value="Segment"/>
</dbReference>
<evidence type="ECO:0000313" key="6">
    <source>
        <dbReference type="EMBL" id="QPO16413.1"/>
    </source>
</evidence>
<dbReference type="PROSITE" id="PS00094">
    <property type="entry name" value="C5_MTASE_1"/>
    <property type="match status" value="1"/>
</dbReference>
<protein>
    <submittedName>
        <fullName evidence="4">Cytosine DNA methyltransferase</fullName>
    </submittedName>
</protein>
<evidence type="ECO:0000313" key="10">
    <source>
        <dbReference type="EMBL" id="QXE50861.1"/>
    </source>
</evidence>
<dbReference type="Gene3D" id="3.40.50.150">
    <property type="entry name" value="Vaccinia Virus protein VP39"/>
    <property type="match status" value="1"/>
</dbReference>
<dbReference type="EMBL" id="MW557381">
    <property type="protein sequence ID" value="QXE50861.1"/>
    <property type="molecule type" value="Genomic_DNA"/>
</dbReference>
<dbReference type="OrthoDB" id="6754at10239"/>
<organismHost>
    <name type="scientific">Synchiropus splendidus</name>
    <name type="common">Mandarinfish</name>
    <name type="synonym">Callionymus splendidus</name>
    <dbReference type="NCBI Taxonomy" id="270530"/>
</organismHost>
<gene>
    <name evidence="5" type="primary">ORF45</name>
    <name evidence="9" type="synonym">46</name>
    <name evidence="7" type="ORF">IJGMMPBP_00046</name>
    <name evidence="8" type="ORF">NIDBEMMG_00020</name>
</gene>
<dbReference type="EMBL" id="MT128667">
    <property type="protein sequence ID" value="QQZ00595.1"/>
    <property type="molecule type" value="Genomic_DNA"/>
</dbReference>
<dbReference type="Proteomes" id="UP000594914">
    <property type="component" value="Genome"/>
</dbReference>
<reference evidence="4" key="1">
    <citation type="submission" date="2015-09" db="EMBL/GenBank/DDBJ databases">
        <authorList>
            <person name="Jackson K.R."/>
            <person name="Lunt B.L."/>
            <person name="Fisher J.N.B."/>
            <person name="Gardner A.V."/>
            <person name="Bailey M.E."/>
            <person name="Deus L.M."/>
            <person name="Earl A.S."/>
            <person name="Gibby P.D."/>
            <person name="Hartmann K.A."/>
            <person name="Liu J.E."/>
            <person name="Manci A.M."/>
            <person name="Nielsen D.A."/>
            <person name="Solomon M.B."/>
            <person name="Breakwell D.P."/>
            <person name="Burnett S.H."/>
            <person name="Grose J.H."/>
        </authorList>
    </citation>
    <scope>NUCLEOTIDE SEQUENCE [LARGE SCALE GENOMIC DNA]</scope>
    <source>
        <strain evidence="4">RSIV-Ku</strain>
    </source>
</reference>
<dbReference type="EMBL" id="KT781098">
    <property type="protein sequence ID" value="AMM04459.1"/>
    <property type="molecule type" value="Genomic_DNA"/>
</dbReference>
<organism evidence="4 11">
    <name type="scientific">Infectious spleen and kidney necrosis virus</name>
    <name type="common">ISKNV</name>
    <dbReference type="NCBI Taxonomy" id="180170"/>
    <lineage>
        <taxon>Viruses</taxon>
        <taxon>Varidnaviria</taxon>
        <taxon>Bamfordvirae</taxon>
        <taxon>Nucleocytoviricota</taxon>
        <taxon>Megaviricetes</taxon>
        <taxon>Pimascovirales</taxon>
        <taxon>Pimascovirales incertae sedis</taxon>
        <taxon>Iridoviridae</taxon>
        <taxon>Alphairidovirinae</taxon>
        <taxon>Megalocytivirus</taxon>
        <taxon>Megalocytivirus pagrus1</taxon>
    </lineage>
</organism>
<evidence type="ECO:0000313" key="4">
    <source>
        <dbReference type="EMBL" id="AMM04459.1"/>
    </source>
</evidence>
<dbReference type="InterPro" id="IPR018117">
    <property type="entry name" value="C5_DNA_meth_AS"/>
</dbReference>
<organismHost>
    <name type="scientific">Siniperca chuatsi</name>
    <name type="common">Mandarin fish</name>
    <dbReference type="NCBI Taxonomy" id="119488"/>
</organismHost>
<evidence type="ECO:0000256" key="2">
    <source>
        <dbReference type="ARBA" id="ARBA00022679"/>
    </source>
</evidence>
<evidence type="ECO:0000313" key="5">
    <source>
        <dbReference type="EMBL" id="QPO16293.1"/>
    </source>
</evidence>
<reference evidence="12" key="5">
    <citation type="submission" date="2020-11" db="EMBL/GenBank/DDBJ databases">
        <title>Complete Genome Sequences of Infectious Spleen and Kidney Necrosis Virus Isolated from Farmed Albino Rainbow Sharks Epalzeorhynchos frenatus in the United States.</title>
        <authorList>
            <person name="Koda S.A."/>
            <person name="Subramaniam K."/>
            <person name="Pouder D.B."/>
            <person name="Yanong R.P."/>
            <person name="Frasca S.Jr."/>
            <person name="Popov V.L."/>
            <person name="Waltzek T.B."/>
        </authorList>
    </citation>
    <scope>NUCLEOTIDE SEQUENCE [LARGE SCALE GENOMIC DNA]</scope>
</reference>
<evidence type="ECO:0000313" key="11">
    <source>
        <dbReference type="Proteomes" id="UP000152407"/>
    </source>
</evidence>
<evidence type="ECO:0000313" key="12">
    <source>
        <dbReference type="Proteomes" id="UP000595028"/>
    </source>
</evidence>
<reference evidence="9" key="6">
    <citation type="journal article" date="2021" name="Aquac Rep">
        <title>Outbreak investigation attributes Infectious spleen and kidney necrosis virus as a necessary cause of a mortality epidemic in farmed grouper (Epinephelus spp.) in Bali, Indonesia.</title>
        <authorList>
            <person name="Fusianto C."/>
            <person name="Hick P.M."/>
            <person name="Murwantoko"/>
            <person name="Herlambang A."/>
            <person name="Whittington R.J."/>
            <person name="Becker J.A."/>
        </authorList>
    </citation>
    <scope>NUCLEOTIDE SEQUENCE</scope>
    <source>
        <strain evidence="10">Bali/ Hybrid-grouper/2016/SVC-18-072</strain>
        <strain evidence="9">Bali/Hybrid-grouper/2016/SVC-18-009</strain>
    </source>
</reference>
<evidence type="ECO:0000313" key="14">
    <source>
        <dbReference type="Proteomes" id="UP000596428"/>
    </source>
</evidence>
<dbReference type="KEGG" id="vg:935373"/>
<dbReference type="Proteomes" id="UP000595028">
    <property type="component" value="Segment"/>
</dbReference>
<dbReference type="GO" id="GO:0032259">
    <property type="term" value="P:methylation"/>
    <property type="evidence" value="ECO:0007669"/>
    <property type="project" value="UniProtKB-KW"/>
</dbReference>
<accession>A0A140G0M6</accession>
<sequence>MRVLELFSGTGSVGAVARQRRWTVVSLDICGSPDIKQDILTWDYAAAYPPGYFDIVWASFPCETFSATRRSNIGRPSARHGGAIWTRELMQQDMLQIGVPLLRRAEEIIDYFKPTAYFMENPATGRAKDYVSPDRPMYIFDYCQYAPEWGYRKRTAVWTNVTVLTPLLCSGPGKCGAMKYFDDTKRWGHVMTTDGGRAGRKGTTRRQRYRVPPALISYLFDCVQKTC</sequence>
<reference evidence="9" key="7">
    <citation type="submission" date="2021-01" db="EMBL/GenBank/DDBJ databases">
        <authorList>
            <person name="Fusianto C.K."/>
            <person name="Hick P.M."/>
            <person name="Murwantoko M."/>
            <person name="Herlambang A."/>
            <person name="Whittington R.J."/>
            <person name="Becker J.A."/>
        </authorList>
    </citation>
    <scope>NUCLEOTIDE SEQUENCE</scope>
    <source>
        <strain evidence="10">Bali/ Hybrid-grouper/2016/SVC-18-072</strain>
        <strain evidence="9">Bali/Hybrid-grouper/2016/SVC-18-009</strain>
    </source>
</reference>
<dbReference type="EMBL" id="MT128666">
    <property type="protein sequence ID" value="QQZ00499.1"/>
    <property type="molecule type" value="Genomic_DNA"/>
</dbReference>
<keyword evidence="1 4" id="KW-0489">Methyltransferase</keyword>
<dbReference type="EMBL" id="MW273354">
    <property type="protein sequence ID" value="QPO16413.1"/>
    <property type="molecule type" value="Genomic_DNA"/>
</dbReference>
<dbReference type="RefSeq" id="NP_612268.1">
    <property type="nucleotide sequence ID" value="NC_003494.1"/>
</dbReference>
<evidence type="ECO:0000313" key="7">
    <source>
        <dbReference type="EMBL" id="QQZ00499.1"/>
    </source>
</evidence>